<keyword evidence="4" id="KW-1134">Transmembrane beta strand</keyword>
<evidence type="ECO:0000256" key="10">
    <source>
        <dbReference type="SAM" id="SignalP"/>
    </source>
</evidence>
<organism evidence="11 12">
    <name type="scientific">Brevundimonas faecalis</name>
    <dbReference type="NCBI Taxonomy" id="947378"/>
    <lineage>
        <taxon>Bacteria</taxon>
        <taxon>Pseudomonadati</taxon>
        <taxon>Pseudomonadota</taxon>
        <taxon>Alphaproteobacteria</taxon>
        <taxon>Caulobacterales</taxon>
        <taxon>Caulobacteraceae</taxon>
        <taxon>Brevundimonas</taxon>
    </lineage>
</organism>
<keyword evidence="3" id="KW-0813">Transport</keyword>
<evidence type="ECO:0000256" key="5">
    <source>
        <dbReference type="ARBA" id="ARBA00022692"/>
    </source>
</evidence>
<evidence type="ECO:0000313" key="12">
    <source>
        <dbReference type="Proteomes" id="UP001549313"/>
    </source>
</evidence>
<evidence type="ECO:0000256" key="1">
    <source>
        <dbReference type="ARBA" id="ARBA00004442"/>
    </source>
</evidence>
<evidence type="ECO:0000256" key="2">
    <source>
        <dbReference type="ARBA" id="ARBA00007613"/>
    </source>
</evidence>
<sequence length="522" mass="54532">MLKRSRALASVGLIALAVGASGAPAWAESLQEAIGLAYRTNPTLLAQRANQRALDETIVQARSGLRPTINASAGVDYNRVHTDRVRNPGQSFGIDTNGDNVPDAVGSLPGSVSGGTVESDGATAGVSLSQNIWTAGRTARGIDAAEANVRAGRENLRGVEQQVMASVIQAYADVARDLEVLRIRQENMTVLRRQLDESNARFEVGEITRTDVAQSEARLAQSEADLANAQAQLSVSRAAYAAVVGQAPTNLQALPPLPGLPTDFDAALDVALAENPAVLAAVHSLEAAEANVAAARSEYLPSARLTASYGGAANDLSGFDLTDRTTFTAGATLSVPLFTGGLNRSRVAQALERANAAQIGVEGERRGVLQTVSSAYAQTVAAKSTLQAGQEAVRAASVAAEGVRQEAQVGLRTTLDVLNQELELRNAQVTLVSARRNEYVAQAQLLAAMGRLGGPNLDPNIEAYDAKANYDAVRNRGALPWDGVVEALDRVASPGIKPAADAEDAPVDRQLKGEVVRTAPGN</sequence>
<dbReference type="EMBL" id="JBEPTF010000003">
    <property type="protein sequence ID" value="MET4684702.1"/>
    <property type="molecule type" value="Genomic_DNA"/>
</dbReference>
<dbReference type="RefSeq" id="WP_354089657.1">
    <property type="nucleotide sequence ID" value="NZ_JBEPTF010000003.1"/>
</dbReference>
<name>A0ABV2RFL1_9CAUL</name>
<dbReference type="InterPro" id="IPR051906">
    <property type="entry name" value="TolC-like"/>
</dbReference>
<evidence type="ECO:0000256" key="3">
    <source>
        <dbReference type="ARBA" id="ARBA00022448"/>
    </source>
</evidence>
<dbReference type="SUPFAM" id="SSF56954">
    <property type="entry name" value="Outer membrane efflux proteins (OEP)"/>
    <property type="match status" value="1"/>
</dbReference>
<evidence type="ECO:0000256" key="4">
    <source>
        <dbReference type="ARBA" id="ARBA00022452"/>
    </source>
</evidence>
<reference evidence="11 12" key="1">
    <citation type="submission" date="2024-06" db="EMBL/GenBank/DDBJ databases">
        <title>Sorghum-associated microbial communities from plants grown in Nebraska, USA.</title>
        <authorList>
            <person name="Schachtman D."/>
        </authorList>
    </citation>
    <scope>NUCLEOTIDE SEQUENCE [LARGE SCALE GENOMIC DNA]</scope>
    <source>
        <strain evidence="11 12">2814</strain>
    </source>
</reference>
<dbReference type="InterPro" id="IPR010130">
    <property type="entry name" value="T1SS_OMP_TolC"/>
</dbReference>
<feature type="chain" id="PRO_5045846970" evidence="10">
    <location>
        <begin position="28"/>
        <end position="522"/>
    </location>
</feature>
<keyword evidence="6" id="KW-0472">Membrane</keyword>
<dbReference type="PANTHER" id="PTHR30026">
    <property type="entry name" value="OUTER MEMBRANE PROTEIN TOLC"/>
    <property type="match status" value="1"/>
</dbReference>
<feature type="region of interest" description="Disordered" evidence="9">
    <location>
        <begin position="496"/>
        <end position="522"/>
    </location>
</feature>
<comment type="caution">
    <text evidence="11">The sequence shown here is derived from an EMBL/GenBank/DDBJ whole genome shotgun (WGS) entry which is preliminary data.</text>
</comment>
<keyword evidence="7" id="KW-0998">Cell outer membrane</keyword>
<feature type="compositionally biased region" description="Basic and acidic residues" evidence="9">
    <location>
        <begin position="506"/>
        <end position="515"/>
    </location>
</feature>
<dbReference type="Gene3D" id="1.20.1600.10">
    <property type="entry name" value="Outer membrane efflux proteins (OEP)"/>
    <property type="match status" value="1"/>
</dbReference>
<dbReference type="InterPro" id="IPR003423">
    <property type="entry name" value="OMP_efflux"/>
</dbReference>
<evidence type="ECO:0000256" key="8">
    <source>
        <dbReference type="SAM" id="Coils"/>
    </source>
</evidence>
<dbReference type="NCBIfam" id="TIGR01844">
    <property type="entry name" value="type_I_sec_TolC"/>
    <property type="match status" value="1"/>
</dbReference>
<keyword evidence="8" id="KW-0175">Coiled coil</keyword>
<dbReference type="PANTHER" id="PTHR30026:SF22">
    <property type="entry name" value="OUTER MEMBRANE EFFLUX PROTEIN"/>
    <property type="match status" value="1"/>
</dbReference>
<comment type="subcellular location">
    <subcellularLocation>
        <location evidence="1">Cell outer membrane</location>
    </subcellularLocation>
</comment>
<evidence type="ECO:0000256" key="7">
    <source>
        <dbReference type="ARBA" id="ARBA00023237"/>
    </source>
</evidence>
<comment type="similarity">
    <text evidence="2">Belongs to the outer membrane factor (OMF) (TC 1.B.17) family.</text>
</comment>
<keyword evidence="10" id="KW-0732">Signal</keyword>
<dbReference type="Pfam" id="PF02321">
    <property type="entry name" value="OEP"/>
    <property type="match status" value="2"/>
</dbReference>
<keyword evidence="5" id="KW-0812">Transmembrane</keyword>
<gene>
    <name evidence="11" type="ORF">ABIE19_002639</name>
</gene>
<evidence type="ECO:0000313" key="11">
    <source>
        <dbReference type="EMBL" id="MET4684702.1"/>
    </source>
</evidence>
<dbReference type="Proteomes" id="UP001549313">
    <property type="component" value="Unassembled WGS sequence"/>
</dbReference>
<proteinExistence type="inferred from homology"/>
<feature type="signal peptide" evidence="10">
    <location>
        <begin position="1"/>
        <end position="27"/>
    </location>
</feature>
<evidence type="ECO:0000256" key="9">
    <source>
        <dbReference type="SAM" id="MobiDB-lite"/>
    </source>
</evidence>
<evidence type="ECO:0000256" key="6">
    <source>
        <dbReference type="ARBA" id="ARBA00023136"/>
    </source>
</evidence>
<accession>A0ABV2RFL1</accession>
<feature type="coiled-coil region" evidence="8">
    <location>
        <begin position="212"/>
        <end position="239"/>
    </location>
</feature>
<keyword evidence="12" id="KW-1185">Reference proteome</keyword>
<protein>
    <submittedName>
        <fullName evidence="11">Outer membrane protein</fullName>
    </submittedName>
</protein>